<organism evidence="1 2">
    <name type="scientific">Ilex paraguariensis</name>
    <name type="common">yerba mate</name>
    <dbReference type="NCBI Taxonomy" id="185542"/>
    <lineage>
        <taxon>Eukaryota</taxon>
        <taxon>Viridiplantae</taxon>
        <taxon>Streptophyta</taxon>
        <taxon>Embryophyta</taxon>
        <taxon>Tracheophyta</taxon>
        <taxon>Spermatophyta</taxon>
        <taxon>Magnoliopsida</taxon>
        <taxon>eudicotyledons</taxon>
        <taxon>Gunneridae</taxon>
        <taxon>Pentapetalae</taxon>
        <taxon>asterids</taxon>
        <taxon>campanulids</taxon>
        <taxon>Aquifoliales</taxon>
        <taxon>Aquifoliaceae</taxon>
        <taxon>Ilex</taxon>
    </lineage>
</organism>
<feature type="non-terminal residue" evidence="1">
    <location>
        <position position="1"/>
    </location>
</feature>
<accession>A0ABC8U2P5</accession>
<dbReference type="Proteomes" id="UP001642360">
    <property type="component" value="Unassembled WGS sequence"/>
</dbReference>
<keyword evidence="2" id="KW-1185">Reference proteome</keyword>
<name>A0ABC8U2P5_9AQUA</name>
<dbReference type="EMBL" id="CAUOFW020006732">
    <property type="protein sequence ID" value="CAK9176031.1"/>
    <property type="molecule type" value="Genomic_DNA"/>
</dbReference>
<evidence type="ECO:0000313" key="1">
    <source>
        <dbReference type="EMBL" id="CAK9176031.1"/>
    </source>
</evidence>
<comment type="caution">
    <text evidence="1">The sequence shown here is derived from an EMBL/GenBank/DDBJ whole genome shotgun (WGS) entry which is preliminary data.</text>
</comment>
<gene>
    <name evidence="1" type="ORF">ILEXP_LOCUS45870</name>
</gene>
<evidence type="ECO:0000313" key="2">
    <source>
        <dbReference type="Proteomes" id="UP001642360"/>
    </source>
</evidence>
<sequence>GGSVMDSNSPLVVMPSMWQEGQINGNRQQYQQLWHFDGLQQPVWVREEDNNNFTAENSLLSYDSSANSGKSRFDTTKLTVQCVHLSLSILMSWFRF</sequence>
<protein>
    <submittedName>
        <fullName evidence="1">Uncharacterized protein</fullName>
    </submittedName>
</protein>
<proteinExistence type="predicted"/>
<reference evidence="1 2" key="1">
    <citation type="submission" date="2024-02" db="EMBL/GenBank/DDBJ databases">
        <authorList>
            <person name="Vignale AGUSTIN F."/>
            <person name="Sosa J E."/>
            <person name="Modenutti C."/>
        </authorList>
    </citation>
    <scope>NUCLEOTIDE SEQUENCE [LARGE SCALE GENOMIC DNA]</scope>
</reference>
<dbReference type="AlphaFoldDB" id="A0ABC8U2P5"/>